<evidence type="ECO:0000313" key="3">
    <source>
        <dbReference type="Proteomes" id="UP000054018"/>
    </source>
</evidence>
<protein>
    <submittedName>
        <fullName evidence="2">Uncharacterized protein</fullName>
    </submittedName>
</protein>
<dbReference type="AlphaFoldDB" id="A0A0C9YR47"/>
<evidence type="ECO:0000256" key="1">
    <source>
        <dbReference type="SAM" id="MobiDB-lite"/>
    </source>
</evidence>
<organism evidence="2 3">
    <name type="scientific">Pisolithus microcarpus 441</name>
    <dbReference type="NCBI Taxonomy" id="765257"/>
    <lineage>
        <taxon>Eukaryota</taxon>
        <taxon>Fungi</taxon>
        <taxon>Dikarya</taxon>
        <taxon>Basidiomycota</taxon>
        <taxon>Agaricomycotina</taxon>
        <taxon>Agaricomycetes</taxon>
        <taxon>Agaricomycetidae</taxon>
        <taxon>Boletales</taxon>
        <taxon>Sclerodermatineae</taxon>
        <taxon>Pisolithaceae</taxon>
        <taxon>Pisolithus</taxon>
    </lineage>
</organism>
<dbReference type="Proteomes" id="UP000054018">
    <property type="component" value="Unassembled WGS sequence"/>
</dbReference>
<name>A0A0C9YR47_9AGAM</name>
<feature type="region of interest" description="Disordered" evidence="1">
    <location>
        <begin position="1"/>
        <end position="47"/>
    </location>
</feature>
<accession>A0A0C9YR47</accession>
<dbReference type="EMBL" id="KN833861">
    <property type="protein sequence ID" value="KIK16324.1"/>
    <property type="molecule type" value="Genomic_DNA"/>
</dbReference>
<dbReference type="OrthoDB" id="2162449at2759"/>
<feature type="non-terminal residue" evidence="2">
    <location>
        <position position="112"/>
    </location>
</feature>
<proteinExistence type="predicted"/>
<reference evidence="2 3" key="1">
    <citation type="submission" date="2014-04" db="EMBL/GenBank/DDBJ databases">
        <authorList>
            <consortium name="DOE Joint Genome Institute"/>
            <person name="Kuo A."/>
            <person name="Kohler A."/>
            <person name="Costa M.D."/>
            <person name="Nagy L.G."/>
            <person name="Floudas D."/>
            <person name="Copeland A."/>
            <person name="Barry K.W."/>
            <person name="Cichocki N."/>
            <person name="Veneault-Fourrey C."/>
            <person name="LaButti K."/>
            <person name="Lindquist E.A."/>
            <person name="Lipzen A."/>
            <person name="Lundell T."/>
            <person name="Morin E."/>
            <person name="Murat C."/>
            <person name="Sun H."/>
            <person name="Tunlid A."/>
            <person name="Henrissat B."/>
            <person name="Grigoriev I.V."/>
            <person name="Hibbett D.S."/>
            <person name="Martin F."/>
            <person name="Nordberg H.P."/>
            <person name="Cantor M.N."/>
            <person name="Hua S.X."/>
        </authorList>
    </citation>
    <scope>NUCLEOTIDE SEQUENCE [LARGE SCALE GENOMIC DNA]</scope>
    <source>
        <strain evidence="2 3">441</strain>
    </source>
</reference>
<evidence type="ECO:0000313" key="2">
    <source>
        <dbReference type="EMBL" id="KIK16324.1"/>
    </source>
</evidence>
<feature type="region of interest" description="Disordered" evidence="1">
    <location>
        <begin position="83"/>
        <end position="112"/>
    </location>
</feature>
<sequence length="112" mass="11253">MQIAALFASGPPFPPAEPPPIPDGEDELALAGEGGGGGHDEIAERAPNGYGQGVGVAIGVPELEALQFGLEARLALADSTTFDGIAGPSNARAPAFMDARPTLALSDRTSNT</sequence>
<reference evidence="3" key="2">
    <citation type="submission" date="2015-01" db="EMBL/GenBank/DDBJ databases">
        <title>Evolutionary Origins and Diversification of the Mycorrhizal Mutualists.</title>
        <authorList>
            <consortium name="DOE Joint Genome Institute"/>
            <consortium name="Mycorrhizal Genomics Consortium"/>
            <person name="Kohler A."/>
            <person name="Kuo A."/>
            <person name="Nagy L.G."/>
            <person name="Floudas D."/>
            <person name="Copeland A."/>
            <person name="Barry K.W."/>
            <person name="Cichocki N."/>
            <person name="Veneault-Fourrey C."/>
            <person name="LaButti K."/>
            <person name="Lindquist E.A."/>
            <person name="Lipzen A."/>
            <person name="Lundell T."/>
            <person name="Morin E."/>
            <person name="Murat C."/>
            <person name="Riley R."/>
            <person name="Ohm R."/>
            <person name="Sun H."/>
            <person name="Tunlid A."/>
            <person name="Henrissat B."/>
            <person name="Grigoriev I.V."/>
            <person name="Hibbett D.S."/>
            <person name="Martin F."/>
        </authorList>
    </citation>
    <scope>NUCLEOTIDE SEQUENCE [LARGE SCALE GENOMIC DNA]</scope>
    <source>
        <strain evidence="3">441</strain>
    </source>
</reference>
<gene>
    <name evidence="2" type="ORF">PISMIDRAFT_686408</name>
</gene>
<feature type="compositionally biased region" description="Pro residues" evidence="1">
    <location>
        <begin position="11"/>
        <end position="22"/>
    </location>
</feature>
<dbReference type="HOGENOM" id="CLU_2151785_0_0_1"/>
<keyword evidence="3" id="KW-1185">Reference proteome</keyword>